<evidence type="ECO:0000313" key="3">
    <source>
        <dbReference type="Proteomes" id="UP001310594"/>
    </source>
</evidence>
<feature type="signal peptide" evidence="1">
    <location>
        <begin position="1"/>
        <end position="20"/>
    </location>
</feature>
<organism evidence="2 3">
    <name type="scientific">Elasticomyces elasticus</name>
    <dbReference type="NCBI Taxonomy" id="574655"/>
    <lineage>
        <taxon>Eukaryota</taxon>
        <taxon>Fungi</taxon>
        <taxon>Dikarya</taxon>
        <taxon>Ascomycota</taxon>
        <taxon>Pezizomycotina</taxon>
        <taxon>Dothideomycetes</taxon>
        <taxon>Dothideomycetidae</taxon>
        <taxon>Mycosphaerellales</taxon>
        <taxon>Teratosphaeriaceae</taxon>
        <taxon>Elasticomyces</taxon>
    </lineage>
</organism>
<reference evidence="2" key="1">
    <citation type="submission" date="2023-08" db="EMBL/GenBank/DDBJ databases">
        <title>Black Yeasts Isolated from many extreme environments.</title>
        <authorList>
            <person name="Coleine C."/>
            <person name="Stajich J.E."/>
            <person name="Selbmann L."/>
        </authorList>
    </citation>
    <scope>NUCLEOTIDE SEQUENCE</scope>
    <source>
        <strain evidence="2">CCFEE 5810</strain>
    </source>
</reference>
<evidence type="ECO:0000313" key="2">
    <source>
        <dbReference type="EMBL" id="KAK5695186.1"/>
    </source>
</evidence>
<feature type="chain" id="PRO_5042811022" evidence="1">
    <location>
        <begin position="21"/>
        <end position="143"/>
    </location>
</feature>
<protein>
    <submittedName>
        <fullName evidence="2">Uncharacterized protein</fullName>
    </submittedName>
</protein>
<comment type="caution">
    <text evidence="2">The sequence shown here is derived from an EMBL/GenBank/DDBJ whole genome shotgun (WGS) entry which is preliminary data.</text>
</comment>
<dbReference type="Proteomes" id="UP001310594">
    <property type="component" value="Unassembled WGS sequence"/>
</dbReference>
<evidence type="ECO:0000256" key="1">
    <source>
        <dbReference type="SAM" id="SignalP"/>
    </source>
</evidence>
<sequence length="143" mass="15241">MQFTTILMALAATTTTFTNAIVIGTIGPNILLANDYANGVACGQKNPAVNMAIMGLCNREKSPTDHSLANNLTIGHPWPRDGVIHNGWKVSIHGPKCPGNSRWVPVEFCNAQFHSVCANGGPKGAGLGHFGANGCQEWRIFKI</sequence>
<keyword evidence="1" id="KW-0732">Signal</keyword>
<dbReference type="EMBL" id="JAVRQU010000014">
    <property type="protein sequence ID" value="KAK5695186.1"/>
    <property type="molecule type" value="Genomic_DNA"/>
</dbReference>
<accession>A0AAN7VWZ9</accession>
<proteinExistence type="predicted"/>
<gene>
    <name evidence="2" type="ORF">LTR97_008692</name>
</gene>
<name>A0AAN7VWZ9_9PEZI</name>
<dbReference type="AlphaFoldDB" id="A0AAN7VWZ9"/>